<dbReference type="Gene3D" id="3.90.1140.10">
    <property type="entry name" value="Cyclic phosphodiesterase"/>
    <property type="match status" value="1"/>
</dbReference>
<dbReference type="InterPro" id="IPR009097">
    <property type="entry name" value="Cyclic_Pdiesterase"/>
</dbReference>
<sequence>MPGSSLWLLPPPTHPLHTRLNSLITSLLPTYLPQESSSSPDVVPHYFAAHVTLTSNIPPSLYGSDPQGWLERAFAIKATELAKEVYPRVRFEKVDTQDVFFRRCFIRVGFEGVRNLAGLARAVGVHDEGDSVERNGEGGVKFGGETEKWLGEWREAFGPHVSLMYGDVPISEENLEQVARVVREAGVKLAGNQGRTDGDREGEGLDGWEGGVVWLVPTDRPIAEWRPIATWTIPS</sequence>
<reference evidence="1 2" key="1">
    <citation type="journal article" date="2011" name="Cell">
        <title>Insight into structure and assembly of the nuclear pore complex by utilizing the genome of a eukaryotic thermophile.</title>
        <authorList>
            <person name="Amlacher S."/>
            <person name="Sarges P."/>
            <person name="Flemming D."/>
            <person name="van Noort V."/>
            <person name="Kunze R."/>
            <person name="Devos D.P."/>
            <person name="Arumugam M."/>
            <person name="Bork P."/>
            <person name="Hurt E."/>
        </authorList>
    </citation>
    <scope>NUCLEOTIDE SEQUENCE [LARGE SCALE GENOMIC DNA]</scope>
    <source>
        <strain evidence="2">DSM 1495 / CBS 144.50 / IMI 039719</strain>
    </source>
</reference>
<evidence type="ECO:0000313" key="1">
    <source>
        <dbReference type="EMBL" id="EGS19986.1"/>
    </source>
</evidence>
<dbReference type="PANTHER" id="PTHR28141">
    <property type="entry name" value="2',3'-CYCLIC-NUCLEOTIDE 3'-PHOSPHODIESTERASE"/>
    <property type="match status" value="1"/>
</dbReference>
<dbReference type="SUPFAM" id="SSF55144">
    <property type="entry name" value="LigT-like"/>
    <property type="match status" value="1"/>
</dbReference>
<dbReference type="KEGG" id="cthr:CTHT_0044820"/>
<dbReference type="STRING" id="759272.G0S975"/>
<organism evidence="2">
    <name type="scientific">Chaetomium thermophilum (strain DSM 1495 / CBS 144.50 / IMI 039719)</name>
    <name type="common">Thermochaetoides thermophila</name>
    <dbReference type="NCBI Taxonomy" id="759272"/>
    <lineage>
        <taxon>Eukaryota</taxon>
        <taxon>Fungi</taxon>
        <taxon>Dikarya</taxon>
        <taxon>Ascomycota</taxon>
        <taxon>Pezizomycotina</taxon>
        <taxon>Sordariomycetes</taxon>
        <taxon>Sordariomycetidae</taxon>
        <taxon>Sordariales</taxon>
        <taxon>Chaetomiaceae</taxon>
        <taxon>Thermochaetoides</taxon>
    </lineage>
</organism>
<dbReference type="InterPro" id="IPR012386">
    <property type="entry name" value="Cyclic-nucl_3Pdiesterase"/>
</dbReference>
<evidence type="ECO:0000313" key="2">
    <source>
        <dbReference type="Proteomes" id="UP000008066"/>
    </source>
</evidence>
<dbReference type="AlphaFoldDB" id="G0S975"/>
<dbReference type="eggNOG" id="ENOG502S8HR">
    <property type="taxonomic scope" value="Eukaryota"/>
</dbReference>
<gene>
    <name evidence="1" type="ORF">CTHT_0044820</name>
</gene>
<dbReference type="GeneID" id="18258520"/>
<evidence type="ECO:0008006" key="3">
    <source>
        <dbReference type="Google" id="ProtNLM"/>
    </source>
</evidence>
<protein>
    <recommendedName>
        <fullName evidence="3">2',3'-cyclic-nucleotide 3'-phosphodiesterase</fullName>
    </recommendedName>
</protein>
<dbReference type="OrthoDB" id="514292at2759"/>
<dbReference type="GO" id="GO:0009187">
    <property type="term" value="P:cyclic nucleotide metabolic process"/>
    <property type="evidence" value="ECO:0007669"/>
    <property type="project" value="TreeGrafter"/>
</dbReference>
<keyword evidence="2" id="KW-1185">Reference proteome</keyword>
<proteinExistence type="predicted"/>
<dbReference type="RefSeq" id="XP_006694871.1">
    <property type="nucleotide sequence ID" value="XM_006694808.1"/>
</dbReference>
<dbReference type="EMBL" id="GL988043">
    <property type="protein sequence ID" value="EGS19986.1"/>
    <property type="molecule type" value="Genomic_DNA"/>
</dbReference>
<accession>G0S975</accession>
<dbReference type="OMA" id="WLDSIPW"/>
<dbReference type="Pfam" id="PF07823">
    <property type="entry name" value="CPDase"/>
    <property type="match status" value="1"/>
</dbReference>
<name>G0S975_CHATD</name>
<dbReference type="Proteomes" id="UP000008066">
    <property type="component" value="Unassembled WGS sequence"/>
</dbReference>
<dbReference type="GO" id="GO:0004113">
    <property type="term" value="F:2',3'-cyclic-nucleotide 3'-phosphodiesterase activity"/>
    <property type="evidence" value="ECO:0007669"/>
    <property type="project" value="TreeGrafter"/>
</dbReference>
<dbReference type="PANTHER" id="PTHR28141:SF1">
    <property type="entry name" value="2',3'-CYCLIC-NUCLEOTIDE 3'-PHOSPHODIESTERASE"/>
    <property type="match status" value="1"/>
</dbReference>
<dbReference type="HOGENOM" id="CLU_108991_1_0_1"/>